<name>A0A834Z4W6_TETSI</name>
<organism evidence="2 3">
    <name type="scientific">Tetracentron sinense</name>
    <name type="common">Spur-leaf</name>
    <dbReference type="NCBI Taxonomy" id="13715"/>
    <lineage>
        <taxon>Eukaryota</taxon>
        <taxon>Viridiplantae</taxon>
        <taxon>Streptophyta</taxon>
        <taxon>Embryophyta</taxon>
        <taxon>Tracheophyta</taxon>
        <taxon>Spermatophyta</taxon>
        <taxon>Magnoliopsida</taxon>
        <taxon>Trochodendrales</taxon>
        <taxon>Trochodendraceae</taxon>
        <taxon>Tetracentron</taxon>
    </lineage>
</organism>
<evidence type="ECO:0000313" key="2">
    <source>
        <dbReference type="EMBL" id="KAF8398318.1"/>
    </source>
</evidence>
<keyword evidence="3" id="KW-1185">Reference proteome</keyword>
<dbReference type="Proteomes" id="UP000655225">
    <property type="component" value="Unassembled WGS sequence"/>
</dbReference>
<dbReference type="PANTHER" id="PTHR34567:SF3">
    <property type="entry name" value="FK506-BINDING-LIKE PROTEIN"/>
    <property type="match status" value="1"/>
</dbReference>
<dbReference type="OrthoDB" id="1899291at2759"/>
<dbReference type="OMA" id="ANFAYER"/>
<gene>
    <name evidence="2" type="ORF">HHK36_017245</name>
</gene>
<protein>
    <submittedName>
        <fullName evidence="2">Uncharacterized protein</fullName>
    </submittedName>
</protein>
<evidence type="ECO:0000313" key="3">
    <source>
        <dbReference type="Proteomes" id="UP000655225"/>
    </source>
</evidence>
<sequence>MNDWRRYEGENYHQEVSRTSTRSQSRKPPPGCWQPSVPLWEKKFCTLVGSIPWWKLVEAKKVMPFYENVVQWNDSAGEEAFHNAKNRFWAEINGLPCDISLPDPDVYIDNIDWNSKVDPELLLDLDEEPVPFDEEEKDGKVGFVGDSLFFLNRPVPCAGWGDAEEDLVRMANNSSPSPGFGDRDRNVDKKDNPWEPSDNPWDRSFSQSNGAVKDRTWGDHRDNSWGWNKWKNDVNDSENLEFRRAGGGWGTWNGNCRKREGTGWYMSRYKTSRFQGDDHQTDHGWRNGRGRKRVNFAYECPVMDKKPFCPQQWNSINSCRPISHHGSGKSGKPWTWEKQVS</sequence>
<feature type="region of interest" description="Disordered" evidence="1">
    <location>
        <begin position="322"/>
        <end position="341"/>
    </location>
</feature>
<evidence type="ECO:0000256" key="1">
    <source>
        <dbReference type="SAM" id="MobiDB-lite"/>
    </source>
</evidence>
<dbReference type="PANTHER" id="PTHR34567">
    <property type="entry name" value="FK506-BINDING-LIKE PROTEIN"/>
    <property type="match status" value="1"/>
</dbReference>
<accession>A0A834Z4W6</accession>
<feature type="compositionally biased region" description="Basic and acidic residues" evidence="1">
    <location>
        <begin position="181"/>
        <end position="193"/>
    </location>
</feature>
<dbReference type="EMBL" id="JABCRI010000011">
    <property type="protein sequence ID" value="KAF8398318.1"/>
    <property type="molecule type" value="Genomic_DNA"/>
</dbReference>
<comment type="caution">
    <text evidence="2">The sequence shown here is derived from an EMBL/GenBank/DDBJ whole genome shotgun (WGS) entry which is preliminary data.</text>
</comment>
<dbReference type="AlphaFoldDB" id="A0A834Z4W6"/>
<reference evidence="2 3" key="1">
    <citation type="submission" date="2020-04" db="EMBL/GenBank/DDBJ databases">
        <title>Plant Genome Project.</title>
        <authorList>
            <person name="Zhang R.-G."/>
        </authorList>
    </citation>
    <scope>NUCLEOTIDE SEQUENCE [LARGE SCALE GENOMIC DNA]</scope>
    <source>
        <strain evidence="2">YNK0</strain>
        <tissue evidence="2">Leaf</tissue>
    </source>
</reference>
<proteinExistence type="predicted"/>
<feature type="region of interest" description="Disordered" evidence="1">
    <location>
        <begin position="170"/>
        <end position="218"/>
    </location>
</feature>